<accession>A0AAW1R9V8</accession>
<protein>
    <submittedName>
        <fullName evidence="2">Uncharacterized protein</fullName>
    </submittedName>
</protein>
<evidence type="ECO:0000256" key="1">
    <source>
        <dbReference type="SAM" id="MobiDB-lite"/>
    </source>
</evidence>
<dbReference type="Proteomes" id="UP001489004">
    <property type="component" value="Unassembled WGS sequence"/>
</dbReference>
<name>A0AAW1R9V8_9CHLO</name>
<evidence type="ECO:0000313" key="3">
    <source>
        <dbReference type="Proteomes" id="UP001489004"/>
    </source>
</evidence>
<dbReference type="AlphaFoldDB" id="A0AAW1R9V8"/>
<evidence type="ECO:0000313" key="2">
    <source>
        <dbReference type="EMBL" id="KAK9830449.1"/>
    </source>
</evidence>
<feature type="region of interest" description="Disordered" evidence="1">
    <location>
        <begin position="77"/>
        <end position="96"/>
    </location>
</feature>
<dbReference type="EMBL" id="JALJOR010000001">
    <property type="protein sequence ID" value="KAK9830449.1"/>
    <property type="molecule type" value="Genomic_DNA"/>
</dbReference>
<reference evidence="2 3" key="1">
    <citation type="journal article" date="2024" name="Nat. Commun.">
        <title>Phylogenomics reveals the evolutionary origins of lichenization in chlorophyte algae.</title>
        <authorList>
            <person name="Puginier C."/>
            <person name="Libourel C."/>
            <person name="Otte J."/>
            <person name="Skaloud P."/>
            <person name="Haon M."/>
            <person name="Grisel S."/>
            <person name="Petersen M."/>
            <person name="Berrin J.G."/>
            <person name="Delaux P.M."/>
            <person name="Dal Grande F."/>
            <person name="Keller J."/>
        </authorList>
    </citation>
    <scope>NUCLEOTIDE SEQUENCE [LARGE SCALE GENOMIC DNA]</scope>
    <source>
        <strain evidence="2 3">SAG 2043</strain>
    </source>
</reference>
<proteinExistence type="predicted"/>
<gene>
    <name evidence="2" type="ORF">WJX72_011821</name>
</gene>
<sequence length="96" mass="9878">MLIWVRVNGGDATRIAVGPNPTASDVLSALRLQGTLLWVHSEGGTIPAASECPLSELQKDGVVGVGTDLAPYQVQIHPGPAQHASSTPALSASGRR</sequence>
<organism evidence="2 3">
    <name type="scientific">[Myrmecia] bisecta</name>
    <dbReference type="NCBI Taxonomy" id="41462"/>
    <lineage>
        <taxon>Eukaryota</taxon>
        <taxon>Viridiplantae</taxon>
        <taxon>Chlorophyta</taxon>
        <taxon>core chlorophytes</taxon>
        <taxon>Trebouxiophyceae</taxon>
        <taxon>Trebouxiales</taxon>
        <taxon>Trebouxiaceae</taxon>
        <taxon>Myrmecia</taxon>
    </lineage>
</organism>
<comment type="caution">
    <text evidence="2">The sequence shown here is derived from an EMBL/GenBank/DDBJ whole genome shotgun (WGS) entry which is preliminary data.</text>
</comment>
<keyword evidence="3" id="KW-1185">Reference proteome</keyword>